<dbReference type="PATRIC" id="fig|83552.4.peg.2131"/>
<sequence>MGLSILPALSICMSQVKKISNEIWMLYKRFVMTFAFTVLFLPLLAFAECYDGMHTKQTENLQNILTSMPIEDRQDLECLFRYLMADGDFAYALFGDKPIAFSDFYVDLELGFFFNQSTLNSFATIYKGWLVWQKYKSSFPSNSFILMDYVSVDYKLIGFVLYHKQKVQALYDKHQPLMSIVFQDVDRIATVICSPTLEHLKLEYDKHLYHQALGLLLGYDATNAKRFRDKFELIDALMIGPFALEGLNVKTTETILLNLQDKKSIDSQYSNFRELKIPDIIRQLNNLSDNLKVINLSLRDETLSPIKIPKYMAFEGDQEVIARQKAYDKIRDRLIKIYFSENFLEIILSRLQS</sequence>
<name>A0A0C1E9J8_9BACT</name>
<dbReference type="Proteomes" id="UP000031307">
    <property type="component" value="Unassembled WGS sequence"/>
</dbReference>
<gene>
    <name evidence="1" type="ORF">DB43_HK00410</name>
</gene>
<evidence type="ECO:0000313" key="2">
    <source>
        <dbReference type="Proteomes" id="UP000031307"/>
    </source>
</evidence>
<proteinExistence type="predicted"/>
<accession>A0A0C1E9J8</accession>
<dbReference type="EMBL" id="JSAM01000106">
    <property type="protein sequence ID" value="KIA76768.1"/>
    <property type="molecule type" value="Genomic_DNA"/>
</dbReference>
<reference evidence="1 2" key="1">
    <citation type="journal article" date="2014" name="Mol. Biol. Evol.">
        <title>Massive expansion of Ubiquitination-related gene families within the Chlamydiae.</title>
        <authorList>
            <person name="Domman D."/>
            <person name="Collingro A."/>
            <person name="Lagkouvardos I."/>
            <person name="Gehre L."/>
            <person name="Weinmaier T."/>
            <person name="Rattei T."/>
            <person name="Subtil A."/>
            <person name="Horn M."/>
        </authorList>
    </citation>
    <scope>NUCLEOTIDE SEQUENCE [LARGE SCALE GENOMIC DNA]</scope>
    <source>
        <strain evidence="1 2">OEW1</strain>
    </source>
</reference>
<organism evidence="1 2">
    <name type="scientific">Parachlamydia acanthamoebae</name>
    <dbReference type="NCBI Taxonomy" id="83552"/>
    <lineage>
        <taxon>Bacteria</taxon>
        <taxon>Pseudomonadati</taxon>
        <taxon>Chlamydiota</taxon>
        <taxon>Chlamydiia</taxon>
        <taxon>Parachlamydiales</taxon>
        <taxon>Parachlamydiaceae</taxon>
        <taxon>Parachlamydia</taxon>
    </lineage>
</organism>
<evidence type="ECO:0000313" key="1">
    <source>
        <dbReference type="EMBL" id="KIA76768.1"/>
    </source>
</evidence>
<protein>
    <submittedName>
        <fullName evidence="1">Uncharacterized protein</fullName>
    </submittedName>
</protein>
<dbReference type="AlphaFoldDB" id="A0A0C1E9J8"/>
<comment type="caution">
    <text evidence="1">The sequence shown here is derived from an EMBL/GenBank/DDBJ whole genome shotgun (WGS) entry which is preliminary data.</text>
</comment>